<dbReference type="Gene3D" id="3.30.200.20">
    <property type="entry name" value="Phosphorylase Kinase, domain 1"/>
    <property type="match status" value="1"/>
</dbReference>
<feature type="domain" description="Protein kinase" evidence="15">
    <location>
        <begin position="698"/>
        <end position="980"/>
    </location>
</feature>
<dbReference type="FunFam" id="3.30.200.20:FF:000486">
    <property type="entry name" value="Leucine-rich repeat receptor-like protein kinase"/>
    <property type="match status" value="1"/>
</dbReference>
<evidence type="ECO:0000313" key="17">
    <source>
        <dbReference type="Proteomes" id="UP001604336"/>
    </source>
</evidence>
<keyword evidence="10 13" id="KW-0472">Membrane</keyword>
<dbReference type="GO" id="GO:0016020">
    <property type="term" value="C:membrane"/>
    <property type="evidence" value="ECO:0007669"/>
    <property type="project" value="UniProtKB-SubCell"/>
</dbReference>
<feature type="signal peptide" evidence="14">
    <location>
        <begin position="1"/>
        <end position="17"/>
    </location>
</feature>
<keyword evidence="8" id="KW-0067">ATP-binding</keyword>
<evidence type="ECO:0000256" key="8">
    <source>
        <dbReference type="ARBA" id="ARBA00022840"/>
    </source>
</evidence>
<dbReference type="Gene3D" id="1.10.510.10">
    <property type="entry name" value="Transferase(Phosphotransferase) domain 1"/>
    <property type="match status" value="1"/>
</dbReference>
<evidence type="ECO:0000256" key="11">
    <source>
        <dbReference type="ARBA" id="ARBA00023170"/>
    </source>
</evidence>
<evidence type="ECO:0000256" key="10">
    <source>
        <dbReference type="ARBA" id="ARBA00023136"/>
    </source>
</evidence>
<dbReference type="InterPro" id="IPR032675">
    <property type="entry name" value="LRR_dom_sf"/>
</dbReference>
<dbReference type="AlphaFoldDB" id="A0ABD1TEL1"/>
<sequence>MQSICFVLLLLVEIAVGELDIDALVELKKGIQRDPLGKVLVSWDPKSLASDGCPKDWIGIGCIDGHVTSITLNDLGLVGEFRFPAIAGLQMLRNLSISNNQFSGTITKEVGLIDSLASFDLSQNLFTGSIPSQLTGLKNLVLLNLSSNNMDGEIPSGFTGLELLKYLDLHSNDFSGDVMGLLAQLGGVMYVDLSSNNFSGSLDLGIGTSDFISSIQYLNISHNYLTGELFPHDGMPYFDSLEVFDASNNHFVGIVPSFTFIVSLRVIKLSNNQLSGSLPQGLLQENSMILSELDLSLNQIEGPVSSITSGNLKDLNLSSNRLSGPLPTRVGHCSVVDLSNNMFTGNLSKIQSWGNYVEVIALSSNALTGALPNQTSQFLRLTSLKISNNSLEGVLPPVIGTYPELKDIDFSLNQLNGFLLPSLFNSTKLTNINFSFNNFTGTIPIQALITQNYSLESLDLSHNALSGNLSPELGKFQNMVHLDLSNNHLEGDIPDDLPGTMRGFNVSYNNLSGVVPENLERFPNSAFHPGNSLLILQNEASSPKIGPNLSFGRHGSHMKSAMRVGLIAALVGGTSVIALLTLMIYCRTHRAHGEKTTSKDVNIKKDLSSSQIESGSHPQTISSAIPGSKDQNLHESTSKTQMVPSPKSVMSSADTSPSKIQHLSENASALKVCSPDKLAGDLHLFDDSLKFTAEELSSAPAEVIGMSCHGTLYKAVLGSGHVLAVRWLKEGIAKGRKEFAREAKKLGNIRHPNLVSLHGFYWGPKEHEKLIISNYINAPCLALYLHETDPRTLPPLSLDERLKIALDVARCLTYLHNESAIPHGNLKSTNILIEIPNINALLTDYSLHRILTSTGTAEQVLNAGALGYLPPEFTSTSKPCPSLKSDVYAYGIILLELLTGKNSAEFVHCEPAVMDLTEWVRLLAAENRSIECFDQQIIETRNTEHPLKILDTVLQIALKCILPAAERPDMKMVFQDLSSIGR</sequence>
<evidence type="ECO:0000256" key="1">
    <source>
        <dbReference type="ARBA" id="ARBA00004167"/>
    </source>
</evidence>
<keyword evidence="5 14" id="KW-0732">Signal</keyword>
<feature type="compositionally biased region" description="Basic and acidic residues" evidence="12">
    <location>
        <begin position="594"/>
        <end position="607"/>
    </location>
</feature>
<dbReference type="InterPro" id="IPR000719">
    <property type="entry name" value="Prot_kinase_dom"/>
</dbReference>
<dbReference type="Pfam" id="PF13855">
    <property type="entry name" value="LRR_8"/>
    <property type="match status" value="1"/>
</dbReference>
<evidence type="ECO:0000256" key="14">
    <source>
        <dbReference type="SAM" id="SignalP"/>
    </source>
</evidence>
<feature type="compositionally biased region" description="Polar residues" evidence="12">
    <location>
        <begin position="638"/>
        <end position="658"/>
    </location>
</feature>
<dbReference type="Pfam" id="PF00560">
    <property type="entry name" value="LRR_1"/>
    <property type="match status" value="5"/>
</dbReference>
<evidence type="ECO:0000256" key="12">
    <source>
        <dbReference type="SAM" id="MobiDB-lite"/>
    </source>
</evidence>
<feature type="compositionally biased region" description="Polar residues" evidence="12">
    <location>
        <begin position="608"/>
        <end position="625"/>
    </location>
</feature>
<dbReference type="FunFam" id="3.80.10.10:FF:000400">
    <property type="entry name" value="Nuclear pore complex protein NUP107"/>
    <property type="match status" value="1"/>
</dbReference>
<feature type="region of interest" description="Disordered" evidence="12">
    <location>
        <begin position="594"/>
        <end position="658"/>
    </location>
</feature>
<dbReference type="Pfam" id="PF07714">
    <property type="entry name" value="PK_Tyr_Ser-Thr"/>
    <property type="match status" value="1"/>
</dbReference>
<dbReference type="InterPro" id="IPR001245">
    <property type="entry name" value="Ser-Thr/Tyr_kinase_cat_dom"/>
</dbReference>
<name>A0ABD1TEL1_9LAMI</name>
<reference evidence="17" key="1">
    <citation type="submission" date="2024-07" db="EMBL/GenBank/DDBJ databases">
        <title>Two chromosome-level genome assemblies of Korean endemic species Abeliophyllum distichum and Forsythia ovata (Oleaceae).</title>
        <authorList>
            <person name="Jang H."/>
        </authorList>
    </citation>
    <scope>NUCLEOTIDE SEQUENCE [LARGE SCALE GENOMIC DNA]</scope>
</reference>
<dbReference type="GO" id="GO:0016301">
    <property type="term" value="F:kinase activity"/>
    <property type="evidence" value="ECO:0007669"/>
    <property type="project" value="UniProtKB-KW"/>
</dbReference>
<dbReference type="InterPro" id="IPR053059">
    <property type="entry name" value="Inactive_SerThr-Kinase_ABA"/>
</dbReference>
<evidence type="ECO:0000256" key="13">
    <source>
        <dbReference type="SAM" id="Phobius"/>
    </source>
</evidence>
<dbReference type="PANTHER" id="PTHR48003">
    <property type="entry name" value="OS07G0626500 PROTEIN"/>
    <property type="match status" value="1"/>
</dbReference>
<dbReference type="InterPro" id="IPR001611">
    <property type="entry name" value="Leu-rich_rpt"/>
</dbReference>
<dbReference type="GO" id="GO:0099402">
    <property type="term" value="P:plant organ development"/>
    <property type="evidence" value="ECO:0007669"/>
    <property type="project" value="UniProtKB-ARBA"/>
</dbReference>
<keyword evidence="17" id="KW-1185">Reference proteome</keyword>
<gene>
    <name evidence="16" type="ORF">Adt_16563</name>
</gene>
<dbReference type="FunFam" id="1.10.510.10:FF:000480">
    <property type="entry name" value="Pollen receptor-like kinase 1"/>
    <property type="match status" value="1"/>
</dbReference>
<keyword evidence="3" id="KW-0433">Leucine-rich repeat</keyword>
<dbReference type="GO" id="GO:0009653">
    <property type="term" value="P:anatomical structure morphogenesis"/>
    <property type="evidence" value="ECO:0007669"/>
    <property type="project" value="UniProtKB-ARBA"/>
</dbReference>
<dbReference type="SUPFAM" id="SSF52058">
    <property type="entry name" value="L domain-like"/>
    <property type="match status" value="2"/>
</dbReference>
<keyword evidence="7" id="KW-0547">Nucleotide-binding</keyword>
<evidence type="ECO:0000256" key="3">
    <source>
        <dbReference type="ARBA" id="ARBA00022614"/>
    </source>
</evidence>
<dbReference type="PROSITE" id="PS50011">
    <property type="entry name" value="PROTEIN_KINASE_DOM"/>
    <property type="match status" value="1"/>
</dbReference>
<comment type="subcellular location">
    <subcellularLocation>
        <location evidence="1">Membrane</location>
        <topology evidence="1">Single-pass membrane protein</topology>
    </subcellularLocation>
</comment>
<evidence type="ECO:0000256" key="2">
    <source>
        <dbReference type="ARBA" id="ARBA00022553"/>
    </source>
</evidence>
<keyword evidence="11" id="KW-0675">Receptor</keyword>
<keyword evidence="2" id="KW-0597">Phosphoprotein</keyword>
<feature type="chain" id="PRO_5044872636" evidence="14">
    <location>
        <begin position="18"/>
        <end position="982"/>
    </location>
</feature>
<dbReference type="Gene3D" id="3.80.10.10">
    <property type="entry name" value="Ribonuclease Inhibitor"/>
    <property type="match status" value="2"/>
</dbReference>
<protein>
    <submittedName>
        <fullName evidence="16">Leucine-rich repeat protein kinase family protein</fullName>
    </submittedName>
</protein>
<keyword evidence="16" id="KW-0808">Transferase</keyword>
<dbReference type="Proteomes" id="UP001604336">
    <property type="component" value="Unassembled WGS sequence"/>
</dbReference>
<accession>A0ABD1TEL1</accession>
<dbReference type="InterPro" id="IPR011009">
    <property type="entry name" value="Kinase-like_dom_sf"/>
</dbReference>
<proteinExistence type="predicted"/>
<evidence type="ECO:0000256" key="5">
    <source>
        <dbReference type="ARBA" id="ARBA00022729"/>
    </source>
</evidence>
<dbReference type="PANTHER" id="PTHR48003:SF3">
    <property type="entry name" value="LEUCINE-RICH REPEAT PROTEIN KINASE FAMILY PROTEIN"/>
    <property type="match status" value="1"/>
</dbReference>
<organism evidence="16 17">
    <name type="scientific">Abeliophyllum distichum</name>
    <dbReference type="NCBI Taxonomy" id="126358"/>
    <lineage>
        <taxon>Eukaryota</taxon>
        <taxon>Viridiplantae</taxon>
        <taxon>Streptophyta</taxon>
        <taxon>Embryophyta</taxon>
        <taxon>Tracheophyta</taxon>
        <taxon>Spermatophyta</taxon>
        <taxon>Magnoliopsida</taxon>
        <taxon>eudicotyledons</taxon>
        <taxon>Gunneridae</taxon>
        <taxon>Pentapetalae</taxon>
        <taxon>asterids</taxon>
        <taxon>lamiids</taxon>
        <taxon>Lamiales</taxon>
        <taxon>Oleaceae</taxon>
        <taxon>Forsythieae</taxon>
        <taxon>Abeliophyllum</taxon>
    </lineage>
</organism>
<evidence type="ECO:0000256" key="4">
    <source>
        <dbReference type="ARBA" id="ARBA00022692"/>
    </source>
</evidence>
<dbReference type="EMBL" id="JBFOLK010000005">
    <property type="protein sequence ID" value="KAL2510963.1"/>
    <property type="molecule type" value="Genomic_DNA"/>
</dbReference>
<dbReference type="Pfam" id="PF08263">
    <property type="entry name" value="LRRNT_2"/>
    <property type="match status" value="1"/>
</dbReference>
<dbReference type="FunFam" id="3.80.10.10:FF:000095">
    <property type="entry name" value="LRR receptor-like serine/threonine-protein kinase GSO1"/>
    <property type="match status" value="1"/>
</dbReference>
<evidence type="ECO:0000313" key="16">
    <source>
        <dbReference type="EMBL" id="KAL2510963.1"/>
    </source>
</evidence>
<dbReference type="GO" id="GO:0005524">
    <property type="term" value="F:ATP binding"/>
    <property type="evidence" value="ECO:0007669"/>
    <property type="project" value="UniProtKB-KW"/>
</dbReference>
<feature type="transmembrane region" description="Helical" evidence="13">
    <location>
        <begin position="564"/>
        <end position="585"/>
    </location>
</feature>
<evidence type="ECO:0000256" key="7">
    <source>
        <dbReference type="ARBA" id="ARBA00022741"/>
    </source>
</evidence>
<keyword evidence="4 13" id="KW-0812">Transmembrane</keyword>
<dbReference type="InterPro" id="IPR013210">
    <property type="entry name" value="LRR_N_plant-typ"/>
</dbReference>
<evidence type="ECO:0000256" key="6">
    <source>
        <dbReference type="ARBA" id="ARBA00022737"/>
    </source>
</evidence>
<keyword evidence="16" id="KW-0418">Kinase</keyword>
<comment type="caution">
    <text evidence="16">The sequence shown here is derived from an EMBL/GenBank/DDBJ whole genome shotgun (WGS) entry which is preliminary data.</text>
</comment>
<evidence type="ECO:0000256" key="9">
    <source>
        <dbReference type="ARBA" id="ARBA00022989"/>
    </source>
</evidence>
<evidence type="ECO:0000259" key="15">
    <source>
        <dbReference type="PROSITE" id="PS50011"/>
    </source>
</evidence>
<keyword evidence="6" id="KW-0677">Repeat</keyword>
<keyword evidence="9 13" id="KW-1133">Transmembrane helix</keyword>
<dbReference type="SUPFAM" id="SSF56112">
    <property type="entry name" value="Protein kinase-like (PK-like)"/>
    <property type="match status" value="1"/>
</dbReference>